<dbReference type="HOGENOM" id="CLU_121823_2_3_6"/>
<dbReference type="PANTHER" id="PTHR33988">
    <property type="entry name" value="ENDORIBONUCLEASE MAZF-RELATED"/>
    <property type="match status" value="1"/>
</dbReference>
<dbReference type="EMBL" id="CP001614">
    <property type="protein sequence ID" value="ACR12225.1"/>
    <property type="molecule type" value="Genomic_DNA"/>
</dbReference>
<dbReference type="RefSeq" id="WP_015818337.1">
    <property type="nucleotide sequence ID" value="NC_012997.1"/>
</dbReference>
<dbReference type="GO" id="GO:0016075">
    <property type="term" value="P:rRNA catabolic process"/>
    <property type="evidence" value="ECO:0007669"/>
    <property type="project" value="TreeGrafter"/>
</dbReference>
<dbReference type="InterPro" id="IPR011067">
    <property type="entry name" value="Plasmid_toxin/cell-grow_inhib"/>
</dbReference>
<reference evidence="1 2" key="1">
    <citation type="journal article" date="2009" name="PLoS ONE">
        <title>The complete genome of Teredinibacter turnerae T7901: an intracellular endosymbiont of marine wood-boring bivalves (shipworms).</title>
        <authorList>
            <person name="Yang J.C."/>
            <person name="Madupu R."/>
            <person name="Durkin A.S."/>
            <person name="Ekborg N.A."/>
            <person name="Pedamallu C.S."/>
            <person name="Hostetler J.B."/>
            <person name="Radune D."/>
            <person name="Toms B.S."/>
            <person name="Henrissat B."/>
            <person name="Coutinho P.M."/>
            <person name="Schwarz S."/>
            <person name="Field L."/>
            <person name="Trindade-Silva A.E."/>
            <person name="Soares C.A.G."/>
            <person name="Elshahawi S."/>
            <person name="Hanora A."/>
            <person name="Schmidt E.W."/>
            <person name="Haygood M.G."/>
            <person name="Posfai J."/>
            <person name="Benner J."/>
            <person name="Madinger C."/>
            <person name="Nove J."/>
            <person name="Anton B."/>
            <person name="Chaudhary K."/>
            <person name="Foster J."/>
            <person name="Holman A."/>
            <person name="Kumar S."/>
            <person name="Lessard P.A."/>
            <person name="Luyten Y.A."/>
            <person name="Slatko B."/>
            <person name="Wood N."/>
            <person name="Wu B."/>
            <person name="Teplitski M."/>
            <person name="Mougous J.D."/>
            <person name="Ward N."/>
            <person name="Eisen J.A."/>
            <person name="Badger J.H."/>
            <person name="Distel D.L."/>
        </authorList>
    </citation>
    <scope>NUCLEOTIDE SEQUENCE [LARGE SCALE GENOMIC DNA]</scope>
    <source>
        <strain evidence="2">ATCC 39867 / T7901</strain>
    </source>
</reference>
<evidence type="ECO:0000313" key="1">
    <source>
        <dbReference type="EMBL" id="ACR12225.1"/>
    </source>
</evidence>
<dbReference type="eggNOG" id="COG2337">
    <property type="taxonomic scope" value="Bacteria"/>
</dbReference>
<name>C5BSM1_TERTT</name>
<dbReference type="InterPro" id="IPR003477">
    <property type="entry name" value="PemK-like"/>
</dbReference>
<dbReference type="GO" id="GO:0006402">
    <property type="term" value="P:mRNA catabolic process"/>
    <property type="evidence" value="ECO:0007669"/>
    <property type="project" value="TreeGrafter"/>
</dbReference>
<dbReference type="PANTHER" id="PTHR33988:SF3">
    <property type="entry name" value="ENDORIBONUCLEASE TOXIN CHPB-RELATED"/>
    <property type="match status" value="1"/>
</dbReference>
<dbReference type="GO" id="GO:0004521">
    <property type="term" value="F:RNA endonuclease activity"/>
    <property type="evidence" value="ECO:0007669"/>
    <property type="project" value="TreeGrafter"/>
</dbReference>
<dbReference type="Proteomes" id="UP000009080">
    <property type="component" value="Chromosome"/>
</dbReference>
<dbReference type="Pfam" id="PF02452">
    <property type="entry name" value="PemK_toxin"/>
    <property type="match status" value="1"/>
</dbReference>
<dbReference type="KEGG" id="ttu:TERTU_1416"/>
<dbReference type="Gene3D" id="2.30.30.110">
    <property type="match status" value="1"/>
</dbReference>
<gene>
    <name evidence="1" type="ordered locus">TERTU_1416</name>
</gene>
<organism evidence="1 2">
    <name type="scientific">Teredinibacter turnerae (strain ATCC 39867 / T7901)</name>
    <dbReference type="NCBI Taxonomy" id="377629"/>
    <lineage>
        <taxon>Bacteria</taxon>
        <taxon>Pseudomonadati</taxon>
        <taxon>Pseudomonadota</taxon>
        <taxon>Gammaproteobacteria</taxon>
        <taxon>Cellvibrionales</taxon>
        <taxon>Cellvibrionaceae</taxon>
        <taxon>Teredinibacter</taxon>
    </lineage>
</organism>
<sequence>MSGTEYVPSRGDIIFTDFHPAAGKEQNLARPALVLSPLPFNKKIGLALVAPITSKIRAHGFEVVLAGTKTVGAVLCHQVKTIDYKARGSKFIEKAPAVIIQDVLAKVRLLV</sequence>
<dbReference type="OrthoDB" id="9808744at2"/>
<evidence type="ECO:0000313" key="2">
    <source>
        <dbReference type="Proteomes" id="UP000009080"/>
    </source>
</evidence>
<proteinExistence type="predicted"/>
<protein>
    <submittedName>
        <fullName evidence="1">PemK-like protein</fullName>
    </submittedName>
</protein>
<dbReference type="GO" id="GO:0003677">
    <property type="term" value="F:DNA binding"/>
    <property type="evidence" value="ECO:0007669"/>
    <property type="project" value="InterPro"/>
</dbReference>
<dbReference type="SUPFAM" id="SSF50118">
    <property type="entry name" value="Cell growth inhibitor/plasmid maintenance toxic component"/>
    <property type="match status" value="1"/>
</dbReference>
<keyword evidence="2" id="KW-1185">Reference proteome</keyword>
<dbReference type="STRING" id="377629.TERTU_1416"/>
<dbReference type="AlphaFoldDB" id="C5BSM1"/>
<accession>C5BSM1</accession>